<dbReference type="InterPro" id="IPR029071">
    <property type="entry name" value="Ubiquitin-like_domsf"/>
</dbReference>
<feature type="region of interest" description="Disordered" evidence="1">
    <location>
        <begin position="779"/>
        <end position="812"/>
    </location>
</feature>
<dbReference type="InterPro" id="IPR049385">
    <property type="entry name" value="FAK1-like_FERM_C"/>
</dbReference>
<feature type="region of interest" description="Disordered" evidence="1">
    <location>
        <begin position="640"/>
        <end position="673"/>
    </location>
</feature>
<gene>
    <name evidence="3" type="ORF">E2I00_016471</name>
</gene>
<feature type="region of interest" description="Disordered" evidence="1">
    <location>
        <begin position="1149"/>
        <end position="1194"/>
    </location>
</feature>
<dbReference type="SUPFAM" id="SSF47031">
    <property type="entry name" value="Second domain of FERM"/>
    <property type="match status" value="1"/>
</dbReference>
<dbReference type="SUPFAM" id="SSF54236">
    <property type="entry name" value="Ubiquitin-like"/>
    <property type="match status" value="1"/>
</dbReference>
<dbReference type="SUPFAM" id="SSF50729">
    <property type="entry name" value="PH domain-like"/>
    <property type="match status" value="1"/>
</dbReference>
<dbReference type="InterPro" id="IPR000299">
    <property type="entry name" value="FERM_domain"/>
</dbReference>
<dbReference type="GO" id="GO:0005546">
    <property type="term" value="F:phosphatidylinositol-4,5-bisphosphate binding"/>
    <property type="evidence" value="ECO:0007669"/>
    <property type="project" value="TreeGrafter"/>
</dbReference>
<dbReference type="InterPro" id="IPR019749">
    <property type="entry name" value="Band_41_domain"/>
</dbReference>
<protein>
    <recommendedName>
        <fullName evidence="2">FERM domain-containing protein</fullName>
    </recommendedName>
</protein>
<feature type="compositionally biased region" description="Low complexity" evidence="1">
    <location>
        <begin position="732"/>
        <end position="751"/>
    </location>
</feature>
<dbReference type="CDD" id="cd13183">
    <property type="entry name" value="FERM_C_FRMPD1_FRMPD3_FRMPD4"/>
    <property type="match status" value="1"/>
</dbReference>
<comment type="caution">
    <text evidence="3">The sequence shown here is derived from an EMBL/GenBank/DDBJ whole genome shotgun (WGS) entry which is preliminary data.</text>
</comment>
<feature type="region of interest" description="Disordered" evidence="1">
    <location>
        <begin position="991"/>
        <end position="1011"/>
    </location>
</feature>
<accession>A0A6A1Q677</accession>
<dbReference type="Pfam" id="PF21477">
    <property type="entry name" value="FERM_C_FAK1"/>
    <property type="match status" value="1"/>
</dbReference>
<dbReference type="GO" id="GO:0043197">
    <property type="term" value="C:dendritic spine"/>
    <property type="evidence" value="ECO:0007669"/>
    <property type="project" value="TreeGrafter"/>
</dbReference>
<dbReference type="PANTHER" id="PTHR46221">
    <property type="entry name" value="FERM AND PDZ DOMAIN-CONTAINING PROTEIN FAMILY MEMBER"/>
    <property type="match status" value="1"/>
</dbReference>
<dbReference type="Proteomes" id="UP000437017">
    <property type="component" value="Unassembled WGS sequence"/>
</dbReference>
<dbReference type="CDD" id="cd21943">
    <property type="entry name" value="LGNbd_FRMPD4"/>
    <property type="match status" value="1"/>
</dbReference>
<dbReference type="Gene3D" id="1.20.80.10">
    <property type="match status" value="1"/>
</dbReference>
<dbReference type="EMBL" id="SGJD01000863">
    <property type="protein sequence ID" value="KAB0403117.1"/>
    <property type="molecule type" value="Genomic_DNA"/>
</dbReference>
<evidence type="ECO:0000313" key="3">
    <source>
        <dbReference type="EMBL" id="KAB0403117.1"/>
    </source>
</evidence>
<dbReference type="FunFam" id="1.20.80.10:FF:000009">
    <property type="entry name" value="FERM and PDZ domain containing 4"/>
    <property type="match status" value="1"/>
</dbReference>
<dbReference type="InterPro" id="IPR014352">
    <property type="entry name" value="FERM/acyl-CoA-bd_prot_sf"/>
</dbReference>
<dbReference type="FunFam" id="2.30.29.30:FF:000066">
    <property type="entry name" value="FERM and PDZ domain-containing protein 4"/>
    <property type="match status" value="1"/>
</dbReference>
<dbReference type="InterPro" id="IPR041779">
    <property type="entry name" value="FRMPD1/3/4_FERM_C"/>
</dbReference>
<evidence type="ECO:0000313" key="4">
    <source>
        <dbReference type="Proteomes" id="UP000437017"/>
    </source>
</evidence>
<dbReference type="CDD" id="cd14473">
    <property type="entry name" value="FERM_B-lobe"/>
    <property type="match status" value="1"/>
</dbReference>
<proteinExistence type="predicted"/>
<dbReference type="InterPro" id="IPR035963">
    <property type="entry name" value="FERM_2"/>
</dbReference>
<evidence type="ECO:0000256" key="1">
    <source>
        <dbReference type="SAM" id="MobiDB-lite"/>
    </source>
</evidence>
<keyword evidence="4" id="KW-1185">Reference proteome</keyword>
<feature type="compositionally biased region" description="Polar residues" evidence="1">
    <location>
        <begin position="1036"/>
        <end position="1047"/>
    </location>
</feature>
<feature type="region of interest" description="Disordered" evidence="1">
    <location>
        <begin position="729"/>
        <end position="757"/>
    </location>
</feature>
<evidence type="ECO:0000259" key="2">
    <source>
        <dbReference type="PROSITE" id="PS50057"/>
    </source>
</evidence>
<feature type="region of interest" description="Disordered" evidence="1">
    <location>
        <begin position="854"/>
        <end position="904"/>
    </location>
</feature>
<organism evidence="3 4">
    <name type="scientific">Balaenoptera physalus</name>
    <name type="common">Fin whale</name>
    <name type="synonym">Balaena physalus</name>
    <dbReference type="NCBI Taxonomy" id="9770"/>
    <lineage>
        <taxon>Eukaryota</taxon>
        <taxon>Metazoa</taxon>
        <taxon>Chordata</taxon>
        <taxon>Craniata</taxon>
        <taxon>Vertebrata</taxon>
        <taxon>Euteleostomi</taxon>
        <taxon>Mammalia</taxon>
        <taxon>Eutheria</taxon>
        <taxon>Laurasiatheria</taxon>
        <taxon>Artiodactyla</taxon>
        <taxon>Whippomorpha</taxon>
        <taxon>Cetacea</taxon>
        <taxon>Mysticeti</taxon>
        <taxon>Balaenopteridae</taxon>
        <taxon>Balaenoptera</taxon>
    </lineage>
</organism>
<feature type="region of interest" description="Disordered" evidence="1">
    <location>
        <begin position="1036"/>
        <end position="1058"/>
    </location>
</feature>
<feature type="non-terminal residue" evidence="3">
    <location>
        <position position="1"/>
    </location>
</feature>
<dbReference type="CDD" id="cd17170">
    <property type="entry name" value="FERM_F1_FRMPD4"/>
    <property type="match status" value="1"/>
</dbReference>
<dbReference type="SMART" id="SM00295">
    <property type="entry name" value="B41"/>
    <property type="match status" value="1"/>
</dbReference>
<reference evidence="3 4" key="1">
    <citation type="journal article" date="2019" name="PLoS ONE">
        <title>Genomic analyses reveal an absence of contemporary introgressive admixture between fin whales and blue whales, despite known hybrids.</title>
        <authorList>
            <person name="Westbury M.V."/>
            <person name="Petersen B."/>
            <person name="Lorenzen E.D."/>
        </authorList>
    </citation>
    <scope>NUCLEOTIDE SEQUENCE [LARGE SCALE GENOMIC DNA]</scope>
    <source>
        <strain evidence="3">FinWhale-01</strain>
    </source>
</reference>
<feature type="domain" description="FERM" evidence="2">
    <location>
        <begin position="63"/>
        <end position="366"/>
    </location>
</feature>
<dbReference type="PANTHER" id="PTHR46221:SF4">
    <property type="entry name" value="FERM AND PDZ DOMAIN-CONTAINING PROTEIN 4"/>
    <property type="match status" value="1"/>
</dbReference>
<name>A0A6A1Q677_BALPH</name>
<dbReference type="InterPro" id="IPR019748">
    <property type="entry name" value="FERM_central"/>
</dbReference>
<dbReference type="InterPro" id="IPR011993">
    <property type="entry name" value="PH-like_dom_sf"/>
</dbReference>
<dbReference type="Pfam" id="PF00373">
    <property type="entry name" value="FERM_M"/>
    <property type="match status" value="1"/>
</dbReference>
<dbReference type="OrthoDB" id="5859304at2759"/>
<sequence length="1554" mass="169771">SCKESILLTVIQPYPSPKSAFISAAKKARLKSNPVKVRFSEEVIINGQVSETVKDNSLLFMPNVLKVYLENGQTKSFRFDCTTSIKDVILTLQEKLSIKGIEHFSLMLEQRMEGAGTKLLLLHEQETLTQVTQRPSSHKMRCLFRISFVPKDPIDLLRRDPVAFEYLYVQSCNDVVQERFGPELKYDIALRLAALQMYIATVTTKQTQKISLKYIEKEWGLETFLPSAVLQSMKEKNIKKALSHLVKANQNLVPPGKKQAEKRSEVTLLVGPRYGISHVINTKTNLVALLADFSHVNRIEMFTEEESLVRVELHVLDVKPITLLMESSDAMNLACLTAGYYRLLVDSRRSIFNMANKKNAGTQETGTENKGKHNLLGPDWNCIPQVTTFIGEGEQEAQITYIDAKQKAVEIPDGTLCPKDHHRHLYMDNTYSADELSQQLTQPGDAPCKADYRSLAQRSLLTLSGPEALKKAQEPPRGAKVSFIFGDLALDDGITPPTLGYERLLDQSPELLEKQRNLYISGANDTKSLDLTPDAESIQFVANSVYANIGDVKNFEAAQGIEEPLLHDICYAENTDDAEDEDEVSCEEDLVVGEMNQPAILNLSGSSDDIIDLTSLPPPEGDDNEDDFLLRSLNMAIAAPPPGFRDSSDEEDCQSQAASFLEDKEAGGTLQNDEIPVSLIDTVPTSAEGKCEKGLDNAVVSTLDTLEALSVSEDQQTSDNSGVAILRAYSPESSSDSGNETNSSEMTESSELATAQKQSENLSRMFLATHEGYHPLAEEQTEFPTSKSPAGALPPKASHALPARPVSDLPPKVVPSKQILHSDHMEMEPETMETKSVTDYFGKLHIGPMAYSCTSKRKSQPADGEGKASLNGSMPGKKQQGTKTAEAEEDAKGKFASVSSRDSQHLSTFNLERTAFRKDSQRWYVASEGAMAEKSGLEAATGITFPRALAMGTTETERKDDGAPDGEAIEVSGLGQRDHFLTEVTCVSSAKDLGNPDDADPSTCDHPSKLPEAEESVGRLCDYHLAKRMSSLQSEGHFSLQSSQGSSVDAGCGTGSSGSTCATPVESPLCPSMGKHLIPEASGKGVSYIPSEERATGLPNHGAAFKELHPQTEGMCPRMTVPALHTAINAEPLFGTLRDGCHRLPKIKETTALTEPGKERRGGMPSAWSQHPKADPTLLPSNIHSESKVPIPNQDPTDFSQTNQAYGEAVSWWPLDLRGGSLRTPPSQRALRRSGSILSGSVSLETFRERSKGAVSLKCPGITEAQEASSERRAELPLGKKLTKSSNWRCRGPFSYCFLNRGQDEDGDEDEEEAEATLQVSCLFRPQMAQAMPDPTSPPLAVGIQKKGGELSRGSVLKVWAEDLSGPDDVDFSNLAFDARIARINALKESAYAMPDGFLAAQNDANELLCLVRATKGKKEESRLEAYDLTLSQYKQLLSIESRQLGSACRKMAMAEKSPEEMLLAMTSSFQVLCCLTEACMRLVKVVNSETQRQEIVAKIDEVVINYICLLKAAEAATGKTTGDPNVGLSMRHSTTMAALVSTLTRSLKMLLNK</sequence>
<dbReference type="PROSITE" id="PS50057">
    <property type="entry name" value="FERM_3"/>
    <property type="match status" value="1"/>
</dbReference>
<dbReference type="Gene3D" id="2.30.29.30">
    <property type="entry name" value="Pleckstrin-homology domain (PH domain)/Phosphotyrosine-binding domain (PTB)"/>
    <property type="match status" value="1"/>
</dbReference>